<evidence type="ECO:0000256" key="3">
    <source>
        <dbReference type="SAM" id="Phobius"/>
    </source>
</evidence>
<feature type="region of interest" description="Disordered" evidence="2">
    <location>
        <begin position="647"/>
        <end position="696"/>
    </location>
</feature>
<evidence type="ECO:0000313" key="5">
    <source>
        <dbReference type="Proteomes" id="UP001560685"/>
    </source>
</evidence>
<feature type="region of interest" description="Disordered" evidence="2">
    <location>
        <begin position="728"/>
        <end position="783"/>
    </location>
</feature>
<feature type="compositionally biased region" description="Basic and acidic residues" evidence="2">
    <location>
        <begin position="728"/>
        <end position="742"/>
    </location>
</feature>
<keyword evidence="3" id="KW-0472">Membrane</keyword>
<reference evidence="4 5" key="1">
    <citation type="submission" date="2024-05" db="EMBL/GenBank/DDBJ databases">
        <title>Three bacterial strains, DH-69, EH-24, and ECK-19 isolated from coastal sediments.</title>
        <authorList>
            <person name="Ye Y.-Q."/>
            <person name="Du Z.-J."/>
        </authorList>
    </citation>
    <scope>NUCLEOTIDE SEQUENCE [LARGE SCALE GENOMIC DNA]</scope>
    <source>
        <strain evidence="4 5">ECK-19</strain>
    </source>
</reference>
<keyword evidence="3" id="KW-0812">Transmembrane</keyword>
<feature type="transmembrane region" description="Helical" evidence="3">
    <location>
        <begin position="154"/>
        <end position="172"/>
    </location>
</feature>
<feature type="coiled-coil region" evidence="1">
    <location>
        <begin position="494"/>
        <end position="548"/>
    </location>
</feature>
<organism evidence="4 5">
    <name type="scientific">Hyphococcus lacteus</name>
    <dbReference type="NCBI Taxonomy" id="3143536"/>
    <lineage>
        <taxon>Bacteria</taxon>
        <taxon>Pseudomonadati</taxon>
        <taxon>Pseudomonadota</taxon>
        <taxon>Alphaproteobacteria</taxon>
        <taxon>Parvularculales</taxon>
        <taxon>Parvularculaceae</taxon>
        <taxon>Hyphococcus</taxon>
    </lineage>
</organism>
<feature type="transmembrane region" description="Helical" evidence="3">
    <location>
        <begin position="58"/>
        <end position="80"/>
    </location>
</feature>
<evidence type="ECO:0000256" key="1">
    <source>
        <dbReference type="SAM" id="Coils"/>
    </source>
</evidence>
<evidence type="ECO:0000256" key="2">
    <source>
        <dbReference type="SAM" id="MobiDB-lite"/>
    </source>
</evidence>
<dbReference type="InterPro" id="IPR012683">
    <property type="entry name" value="CHP02302_TM"/>
</dbReference>
<proteinExistence type="predicted"/>
<keyword evidence="3" id="KW-1133">Transmembrane helix</keyword>
<evidence type="ECO:0000313" key="4">
    <source>
        <dbReference type="EMBL" id="MEX6632998.1"/>
    </source>
</evidence>
<dbReference type="Pfam" id="PF13779">
    <property type="entry name" value="DUF4175"/>
    <property type="match status" value="1"/>
</dbReference>
<accession>A0ABV3Z3E5</accession>
<name>A0ABV3Z3E5_9PROT</name>
<feature type="compositionally biased region" description="Basic and acidic residues" evidence="2">
    <location>
        <begin position="669"/>
        <end position="687"/>
    </location>
</feature>
<keyword evidence="1" id="KW-0175">Coiled coil</keyword>
<keyword evidence="5" id="KW-1185">Reference proteome</keyword>
<sequence length="814" mass="88806">MTTVLAHDSAKRKRIPGRTAIFAARLVLFWEKFWPAILPTLAIPFLFAFVSLCDLWRYIPVWAHALGLILGVCGFGYLLFQNLRGIEFPTRREGQARLESDGGVHHAALQALDDQPFFANPSPLWQAHLEEMRTQARKARLKSFETKAYERDPFGLRYIALGLLCIGVIAAGKDAPTRLALGFSPAAHAGSGALVADVWIEPPAYANRAPIYLLRAGENPSDEIVQIDAPEGSILVAQINGAGRAKIVYQTANEKIRPDINRDNGAGRTQIALGESGLLQLSLSGKPFNWPIGIISDSAPLVAFMEPPARTDDARLEFSILLEDDYGVEQARLVLRLDPEQERPLDSPAFTEKALNEQRSIPLEGVAGRSGEHGVSLDLQSDPWAGLQVIAKAVVTDGAKQDGESTEEIVTLPTRLFYNPIAKAVIEQRQTLSVAEDDWKRAARSFDAMTLAPDIFYTDKPTNYLLLRSAFWRVMRQNDDGFDDAVEKFWPLALQLEDESLELARQRLEAAQEALRQALENGASDSEIERLVENLRQAMNDYLMAMAQSGQPSDGDGQQNAQQLERSDLDEMLDAIRDLSEQGAANAARQMLSELENMLNNLRMSQSGSGQSGQGQQGASGEAAGGAAGQAGEMIGRQRELADEAFERGQSGGGNGDDLAGREGGLGSDLDKLMDELNADGKPDPNGEARQALNGARNAMREAENALRSDDFGTASDAMERAIAGLREGAEKLAREQMRQAKGENGQGENGERGPAMDPLGRPAGQALGEGVEVPGMSEAGRTRAVIDELRKRLGEPNRDESEVEYLERLLERF</sequence>
<dbReference type="Proteomes" id="UP001560685">
    <property type="component" value="Unassembled WGS sequence"/>
</dbReference>
<feature type="compositionally biased region" description="Gly residues" evidence="2">
    <location>
        <begin position="610"/>
        <end position="629"/>
    </location>
</feature>
<comment type="caution">
    <text evidence="4">The sequence shown here is derived from an EMBL/GenBank/DDBJ whole genome shotgun (WGS) entry which is preliminary data.</text>
</comment>
<protein>
    <submittedName>
        <fullName evidence="4">DUF4175 family protein</fullName>
    </submittedName>
</protein>
<feature type="region of interest" description="Disordered" evidence="2">
    <location>
        <begin position="604"/>
        <end position="631"/>
    </location>
</feature>
<dbReference type="EMBL" id="JBEHZE010000001">
    <property type="protein sequence ID" value="MEX6632998.1"/>
    <property type="molecule type" value="Genomic_DNA"/>
</dbReference>
<gene>
    <name evidence="4" type="ORF">ABFZ84_05495</name>
</gene>
<dbReference type="RefSeq" id="WP_369312936.1">
    <property type="nucleotide sequence ID" value="NZ_JBEHZE010000001.1"/>
</dbReference>
<feature type="compositionally biased region" description="Gly residues" evidence="2">
    <location>
        <begin position="650"/>
        <end position="667"/>
    </location>
</feature>